<dbReference type="AlphaFoldDB" id="A0A5Q2RR79"/>
<dbReference type="GO" id="GO:0000976">
    <property type="term" value="F:transcription cis-regulatory region binding"/>
    <property type="evidence" value="ECO:0007669"/>
    <property type="project" value="TreeGrafter"/>
</dbReference>
<dbReference type="Gene3D" id="1.10.260.40">
    <property type="entry name" value="lambda repressor-like DNA-binding domains"/>
    <property type="match status" value="1"/>
</dbReference>
<dbReference type="InterPro" id="IPR028082">
    <property type="entry name" value="Peripla_BP_I"/>
</dbReference>
<evidence type="ECO:0000256" key="3">
    <source>
        <dbReference type="ARBA" id="ARBA00023163"/>
    </source>
</evidence>
<dbReference type="CDD" id="cd06279">
    <property type="entry name" value="PBP1_LacI-like"/>
    <property type="match status" value="1"/>
</dbReference>
<dbReference type="SUPFAM" id="SSF53822">
    <property type="entry name" value="Periplasmic binding protein-like I"/>
    <property type="match status" value="1"/>
</dbReference>
<evidence type="ECO:0000313" key="5">
    <source>
        <dbReference type="EMBL" id="QGG96410.1"/>
    </source>
</evidence>
<dbReference type="Pfam" id="PF13377">
    <property type="entry name" value="Peripla_BP_3"/>
    <property type="match status" value="1"/>
</dbReference>
<keyword evidence="6" id="KW-1185">Reference proteome</keyword>
<dbReference type="InterPro" id="IPR000843">
    <property type="entry name" value="HTH_LacI"/>
</dbReference>
<evidence type="ECO:0000259" key="4">
    <source>
        <dbReference type="PROSITE" id="PS50932"/>
    </source>
</evidence>
<protein>
    <submittedName>
        <fullName evidence="5">Substrate-binding domain-containing protein</fullName>
    </submittedName>
</protein>
<dbReference type="CDD" id="cd01392">
    <property type="entry name" value="HTH_LacI"/>
    <property type="match status" value="1"/>
</dbReference>
<keyword evidence="2" id="KW-0238">DNA-binding</keyword>
<dbReference type="PROSITE" id="PS50932">
    <property type="entry name" value="HTH_LACI_2"/>
    <property type="match status" value="1"/>
</dbReference>
<feature type="domain" description="HTH lacI-type" evidence="4">
    <location>
        <begin position="5"/>
        <end position="60"/>
    </location>
</feature>
<evidence type="ECO:0000256" key="2">
    <source>
        <dbReference type="ARBA" id="ARBA00023125"/>
    </source>
</evidence>
<dbReference type="InterPro" id="IPR046335">
    <property type="entry name" value="LacI/GalR-like_sensor"/>
</dbReference>
<dbReference type="InterPro" id="IPR010982">
    <property type="entry name" value="Lambda_DNA-bd_dom_sf"/>
</dbReference>
<dbReference type="KEGG" id="atq:GH723_15605"/>
<dbReference type="GO" id="GO:0003700">
    <property type="term" value="F:DNA-binding transcription factor activity"/>
    <property type="evidence" value="ECO:0007669"/>
    <property type="project" value="TreeGrafter"/>
</dbReference>
<keyword evidence="3" id="KW-0804">Transcription</keyword>
<reference evidence="5 6" key="1">
    <citation type="submission" date="2019-11" db="EMBL/GenBank/DDBJ databases">
        <authorList>
            <person name="He Y."/>
        </authorList>
    </citation>
    <scope>NUCLEOTIDE SEQUENCE [LARGE SCALE GENOMIC DNA]</scope>
    <source>
        <strain evidence="5 6">SCSIO 58843</strain>
    </source>
</reference>
<organism evidence="5 6">
    <name type="scientific">Actinomarinicola tropica</name>
    <dbReference type="NCBI Taxonomy" id="2789776"/>
    <lineage>
        <taxon>Bacteria</taxon>
        <taxon>Bacillati</taxon>
        <taxon>Actinomycetota</taxon>
        <taxon>Acidimicrobiia</taxon>
        <taxon>Acidimicrobiales</taxon>
        <taxon>Iamiaceae</taxon>
        <taxon>Actinomarinicola</taxon>
    </lineage>
</organism>
<dbReference type="SUPFAM" id="SSF47413">
    <property type="entry name" value="lambda repressor-like DNA-binding domains"/>
    <property type="match status" value="1"/>
</dbReference>
<dbReference type="PANTHER" id="PTHR30146">
    <property type="entry name" value="LACI-RELATED TRANSCRIPTIONAL REPRESSOR"/>
    <property type="match status" value="1"/>
</dbReference>
<dbReference type="EMBL" id="CP045851">
    <property type="protein sequence ID" value="QGG96410.1"/>
    <property type="molecule type" value="Genomic_DNA"/>
</dbReference>
<gene>
    <name evidence="5" type="ORF">GH723_15605</name>
</gene>
<dbReference type="Proteomes" id="UP000334019">
    <property type="component" value="Chromosome"/>
</dbReference>
<keyword evidence="1" id="KW-0805">Transcription regulation</keyword>
<dbReference type="Pfam" id="PF00356">
    <property type="entry name" value="LacI"/>
    <property type="match status" value="1"/>
</dbReference>
<proteinExistence type="predicted"/>
<accession>A0A5Q2RR79</accession>
<dbReference type="Gene3D" id="3.40.50.2300">
    <property type="match status" value="2"/>
</dbReference>
<sequence>MSQRVTLQTLADRLGVSRTTVSNAWSRPDQLSTEVRERILALADELGYPGPDPAARGLRRGRADAIGLLLTETLEYAFGDPHAHELLRGVAAAIEEADIGLLVVPLPPQRLVGDALRSAVIDGCLVYSMPEDHPALDVLVRRGIPLVTIDGPRLPGVPFVGIDDRGASRELAELVVSYGHRHVLVLSIRTIDDLYDGPIDRERLSRSVYLNSRERIAGTFEATDAAGVPRDGIVLHEVSRNHRSAAQEVVARALAADRPPTAIIALSDELAAGALDAATAAGRVPGGDITIVGFDDQESAAHLNLTTVRQSAYDKGYRAAAQLVGGGPSGDIVLPHELVRRGSVGPVPS</sequence>
<dbReference type="PANTHER" id="PTHR30146:SF138">
    <property type="entry name" value="TRANSCRIPTIONAL REGULATORY PROTEIN"/>
    <property type="match status" value="1"/>
</dbReference>
<evidence type="ECO:0000313" key="6">
    <source>
        <dbReference type="Proteomes" id="UP000334019"/>
    </source>
</evidence>
<name>A0A5Q2RR79_9ACTN</name>
<dbReference type="RefSeq" id="WP_153760514.1">
    <property type="nucleotide sequence ID" value="NZ_CP045851.1"/>
</dbReference>
<evidence type="ECO:0000256" key="1">
    <source>
        <dbReference type="ARBA" id="ARBA00023015"/>
    </source>
</evidence>
<dbReference type="SMART" id="SM00354">
    <property type="entry name" value="HTH_LACI"/>
    <property type="match status" value="1"/>
</dbReference>